<comment type="caution">
    <text evidence="1">The sequence shown here is derived from an EMBL/GenBank/DDBJ whole genome shotgun (WGS) entry which is preliminary data.</text>
</comment>
<evidence type="ECO:0000313" key="2">
    <source>
        <dbReference type="Proteomes" id="UP001500751"/>
    </source>
</evidence>
<keyword evidence="2" id="KW-1185">Reference proteome</keyword>
<evidence type="ECO:0000313" key="1">
    <source>
        <dbReference type="EMBL" id="GAA2019160.1"/>
    </source>
</evidence>
<reference evidence="1 2" key="1">
    <citation type="journal article" date="2019" name="Int. J. Syst. Evol. Microbiol.">
        <title>The Global Catalogue of Microorganisms (GCM) 10K type strain sequencing project: providing services to taxonomists for standard genome sequencing and annotation.</title>
        <authorList>
            <consortium name="The Broad Institute Genomics Platform"/>
            <consortium name="The Broad Institute Genome Sequencing Center for Infectious Disease"/>
            <person name="Wu L."/>
            <person name="Ma J."/>
        </authorList>
    </citation>
    <scope>NUCLEOTIDE SEQUENCE [LARGE SCALE GENOMIC DNA]</scope>
    <source>
        <strain evidence="1 2">JCM 16014</strain>
    </source>
</reference>
<organism evidence="1 2">
    <name type="scientific">Catenulispora yoronensis</name>
    <dbReference type="NCBI Taxonomy" id="450799"/>
    <lineage>
        <taxon>Bacteria</taxon>
        <taxon>Bacillati</taxon>
        <taxon>Actinomycetota</taxon>
        <taxon>Actinomycetes</taxon>
        <taxon>Catenulisporales</taxon>
        <taxon>Catenulisporaceae</taxon>
        <taxon>Catenulispora</taxon>
    </lineage>
</organism>
<sequence length="52" mass="5349">MATGAATKTIDTHRTVVHSHPCDQPFQNITSVVMNSRIGQAADSSNAPGGGL</sequence>
<protein>
    <submittedName>
        <fullName evidence="1">Uncharacterized protein</fullName>
    </submittedName>
</protein>
<dbReference type="EMBL" id="BAAAQN010000006">
    <property type="protein sequence ID" value="GAA2019160.1"/>
    <property type="molecule type" value="Genomic_DNA"/>
</dbReference>
<proteinExistence type="predicted"/>
<accession>A0ABN2TT69</accession>
<name>A0ABN2TT69_9ACTN</name>
<dbReference type="Proteomes" id="UP001500751">
    <property type="component" value="Unassembled WGS sequence"/>
</dbReference>
<gene>
    <name evidence="1" type="ORF">GCM10009839_14440</name>
</gene>